<keyword evidence="7 9" id="KW-1015">Disulfide bond</keyword>
<dbReference type="AlphaFoldDB" id="A0A3Q2HVB6"/>
<reference evidence="12 13" key="1">
    <citation type="journal article" date="2009" name="Science">
        <title>Genome sequence, comparative analysis, and population genetics of the domestic horse.</title>
        <authorList>
            <consortium name="Broad Institute Genome Sequencing Platform"/>
            <consortium name="Broad Institute Whole Genome Assembly Team"/>
            <person name="Wade C.M."/>
            <person name="Giulotto E."/>
            <person name="Sigurdsson S."/>
            <person name="Zoli M."/>
            <person name="Gnerre S."/>
            <person name="Imsland F."/>
            <person name="Lear T.L."/>
            <person name="Adelson D.L."/>
            <person name="Bailey E."/>
            <person name="Bellone R.R."/>
            <person name="Bloecker H."/>
            <person name="Distl O."/>
            <person name="Edgar R.C."/>
            <person name="Garber M."/>
            <person name="Leeb T."/>
            <person name="Mauceli E."/>
            <person name="MacLeod J.N."/>
            <person name="Penedo M.C.T."/>
            <person name="Raison J.M."/>
            <person name="Sharpe T."/>
            <person name="Vogel J."/>
            <person name="Andersson L."/>
            <person name="Antczak D.F."/>
            <person name="Biagi T."/>
            <person name="Binns M.M."/>
            <person name="Chowdhary B.P."/>
            <person name="Coleman S.J."/>
            <person name="Della Valle G."/>
            <person name="Fryc S."/>
            <person name="Guerin G."/>
            <person name="Hasegawa T."/>
            <person name="Hill E.W."/>
            <person name="Jurka J."/>
            <person name="Kiialainen A."/>
            <person name="Lindgren G."/>
            <person name="Liu J."/>
            <person name="Magnani E."/>
            <person name="Mickelson J.R."/>
            <person name="Murray J."/>
            <person name="Nergadze S.G."/>
            <person name="Onofrio R."/>
            <person name="Pedroni S."/>
            <person name="Piras M.F."/>
            <person name="Raudsepp T."/>
            <person name="Rocchi M."/>
            <person name="Roeed K.H."/>
            <person name="Ryder O.A."/>
            <person name="Searle S."/>
            <person name="Skow L."/>
            <person name="Swinburne J.E."/>
            <person name="Syvaenen A.C."/>
            <person name="Tozaki T."/>
            <person name="Valberg S.J."/>
            <person name="Vaudin M."/>
            <person name="White J.R."/>
            <person name="Zody M.C."/>
            <person name="Lander E.S."/>
            <person name="Lindblad-Toh K."/>
        </authorList>
    </citation>
    <scope>NUCLEOTIDE SEQUENCE [LARGE SCALE GENOMIC DNA]</scope>
    <source>
        <strain evidence="12 13">Thoroughbred</strain>
    </source>
</reference>
<comment type="caution">
    <text evidence="9">Lacks conserved residue(s) required for the propagation of feature annotation.</text>
</comment>
<dbReference type="InterPro" id="IPR035976">
    <property type="entry name" value="Sushi/SCR/CCP_sf"/>
</dbReference>
<feature type="domain" description="Sushi" evidence="11">
    <location>
        <begin position="229"/>
        <end position="289"/>
    </location>
</feature>
<dbReference type="GO" id="GO:0045959">
    <property type="term" value="P:negative regulation of complement activation, classical pathway"/>
    <property type="evidence" value="ECO:0000318"/>
    <property type="project" value="GO_Central"/>
</dbReference>
<name>A0A3Q2HVB6_HORSE</name>
<accession>A0A3Q2HVB6</accession>
<dbReference type="GO" id="GO:0002456">
    <property type="term" value="P:T cell mediated immunity"/>
    <property type="evidence" value="ECO:0000318"/>
    <property type="project" value="GO_Central"/>
</dbReference>
<feature type="disulfide bond" evidence="9">
    <location>
        <begin position="292"/>
        <end position="335"/>
    </location>
</feature>
<dbReference type="FunCoup" id="A0A3Q2HVB6">
    <property type="interactions" value="131"/>
</dbReference>
<dbReference type="InterPro" id="IPR040514">
    <property type="entry name" value="C4bp_oligo"/>
</dbReference>
<evidence type="ECO:0000256" key="8">
    <source>
        <dbReference type="ARBA" id="ARBA00023180"/>
    </source>
</evidence>
<organism evidence="12 13">
    <name type="scientific">Equus caballus</name>
    <name type="common">Horse</name>
    <dbReference type="NCBI Taxonomy" id="9796"/>
    <lineage>
        <taxon>Eukaryota</taxon>
        <taxon>Metazoa</taxon>
        <taxon>Chordata</taxon>
        <taxon>Craniata</taxon>
        <taxon>Vertebrata</taxon>
        <taxon>Euteleostomi</taxon>
        <taxon>Mammalia</taxon>
        <taxon>Eutheria</taxon>
        <taxon>Laurasiatheria</taxon>
        <taxon>Perissodactyla</taxon>
        <taxon>Equidae</taxon>
        <taxon>Equus</taxon>
    </lineage>
</organism>
<dbReference type="PANTHER" id="PTHR19325:SF551">
    <property type="entry name" value="ZONA PELLUCIDA SPERM-BINDING PROTEIN 3 RECEPTOR"/>
    <property type="match status" value="1"/>
</dbReference>
<evidence type="ECO:0007829" key="15">
    <source>
        <dbReference type="PeptideAtlas" id="A0A3Q2HVB6"/>
    </source>
</evidence>
<feature type="disulfide bond" evidence="9">
    <location>
        <begin position="628"/>
        <end position="655"/>
    </location>
</feature>
<feature type="domain" description="Sushi" evidence="11">
    <location>
        <begin position="355"/>
        <end position="414"/>
    </location>
</feature>
<reference evidence="12" key="2">
    <citation type="submission" date="2025-08" db="UniProtKB">
        <authorList>
            <consortium name="Ensembl"/>
        </authorList>
    </citation>
    <scope>IDENTIFICATION</scope>
    <source>
        <strain evidence="12">Thoroughbred</strain>
    </source>
</reference>
<dbReference type="InParanoid" id="A0A3Q2HVB6"/>
<gene>
    <name evidence="12 14" type="primary">C4BPA</name>
</gene>
<evidence type="ECO:0000256" key="7">
    <source>
        <dbReference type="ARBA" id="ARBA00023157"/>
    </source>
</evidence>
<dbReference type="VGNC" id="VGNC:97698">
    <property type="gene designation" value="C4BPA"/>
</dbReference>
<dbReference type="GO" id="GO:0006958">
    <property type="term" value="P:complement activation, classical pathway"/>
    <property type="evidence" value="ECO:0007669"/>
    <property type="project" value="UniProtKB-KW"/>
</dbReference>
<dbReference type="Gene3D" id="1.20.5.3730">
    <property type="match status" value="1"/>
</dbReference>
<evidence type="ECO:0000256" key="3">
    <source>
        <dbReference type="ARBA" id="ARBA00022729"/>
    </source>
</evidence>
<evidence type="ECO:0000256" key="10">
    <source>
        <dbReference type="SAM" id="SignalP"/>
    </source>
</evidence>
<feature type="disulfide bond" evidence="9">
    <location>
        <begin position="49"/>
        <end position="76"/>
    </location>
</feature>
<dbReference type="SMR" id="A0A3Q2HVB6"/>
<keyword evidence="6" id="KW-0180">Complement pathway</keyword>
<evidence type="ECO:0000313" key="12">
    <source>
        <dbReference type="Ensembl" id="ENSECAP00000039267.1"/>
    </source>
</evidence>
<keyword evidence="1" id="KW-0399">Innate immunity</keyword>
<evidence type="ECO:0000256" key="4">
    <source>
        <dbReference type="ARBA" id="ARBA00022737"/>
    </source>
</evidence>
<keyword evidence="8" id="KW-0325">Glycoprotein</keyword>
<keyword evidence="3 10" id="KW-0732">Signal</keyword>
<dbReference type="FunFam" id="2.10.70.10:FF:000008">
    <property type="entry name" value="Complement receptor type 1"/>
    <property type="match status" value="1"/>
</dbReference>
<evidence type="ECO:0000259" key="11">
    <source>
        <dbReference type="PROSITE" id="PS50923"/>
    </source>
</evidence>
<proteinExistence type="evidence at protein level"/>
<evidence type="ECO:0000313" key="14">
    <source>
        <dbReference type="VGNC" id="VGNC:97698"/>
    </source>
</evidence>
<evidence type="ECO:0000256" key="9">
    <source>
        <dbReference type="PROSITE-ProRule" id="PRU00302"/>
    </source>
</evidence>
<feature type="chain" id="PRO_5018707893" evidence="10">
    <location>
        <begin position="21"/>
        <end position="714"/>
    </location>
</feature>
<keyword evidence="15" id="KW-1267">Proteomics identification</keyword>
<dbReference type="Pfam" id="PF00084">
    <property type="entry name" value="Sushi"/>
    <property type="match status" value="9"/>
</dbReference>
<feature type="domain" description="Sushi" evidence="11">
    <location>
        <begin position="21"/>
        <end position="78"/>
    </location>
</feature>
<feature type="disulfide bond" evidence="9">
    <location>
        <begin position="385"/>
        <end position="412"/>
    </location>
</feature>
<dbReference type="SMART" id="SM00032">
    <property type="entry name" value="CCP"/>
    <property type="match status" value="9"/>
</dbReference>
<dbReference type="Pfam" id="PF18453">
    <property type="entry name" value="C4bp_oligo"/>
    <property type="match status" value="1"/>
</dbReference>
<protein>
    <submittedName>
        <fullName evidence="12">Complement component 4 binding protein alpha</fullName>
    </submittedName>
</protein>
<dbReference type="PROSITE" id="PS50923">
    <property type="entry name" value="SUSHI"/>
    <property type="match status" value="8"/>
</dbReference>
<evidence type="ECO:0000313" key="13">
    <source>
        <dbReference type="Proteomes" id="UP000002281"/>
    </source>
</evidence>
<dbReference type="GO" id="GO:0005615">
    <property type="term" value="C:extracellular space"/>
    <property type="evidence" value="ECO:0000318"/>
    <property type="project" value="GO_Central"/>
</dbReference>
<feature type="domain" description="Sushi" evidence="11">
    <location>
        <begin position="483"/>
        <end position="544"/>
    </location>
</feature>
<dbReference type="GO" id="GO:0005886">
    <property type="term" value="C:plasma membrane"/>
    <property type="evidence" value="ECO:0000318"/>
    <property type="project" value="GO_Central"/>
</dbReference>
<dbReference type="FunFam" id="2.10.70.10:FF:000055">
    <property type="entry name" value="Complement decay-accelerating factor, GPI-anchored"/>
    <property type="match status" value="1"/>
</dbReference>
<feature type="disulfide bond" evidence="9">
    <location>
        <begin position="199"/>
        <end position="226"/>
    </location>
</feature>
<feature type="domain" description="Sushi" evidence="11">
    <location>
        <begin position="599"/>
        <end position="657"/>
    </location>
</feature>
<evidence type="ECO:0000256" key="6">
    <source>
        <dbReference type="ARBA" id="ARBA00022875"/>
    </source>
</evidence>
<evidence type="ECO:0000256" key="1">
    <source>
        <dbReference type="ARBA" id="ARBA00022588"/>
    </source>
</evidence>
<feature type="domain" description="Sushi" evidence="11">
    <location>
        <begin position="167"/>
        <end position="228"/>
    </location>
</feature>
<feature type="signal peptide" evidence="10">
    <location>
        <begin position="1"/>
        <end position="20"/>
    </location>
</feature>
<evidence type="ECO:0000256" key="2">
    <source>
        <dbReference type="ARBA" id="ARBA00022659"/>
    </source>
</evidence>
<keyword evidence="13" id="KW-1185">Reference proteome</keyword>
<feature type="domain" description="Sushi" evidence="11">
    <location>
        <begin position="290"/>
        <end position="354"/>
    </location>
</feature>
<dbReference type="STRING" id="9796.ENSECAP00000039267"/>
<dbReference type="GO" id="GO:0045087">
    <property type="term" value="P:innate immune response"/>
    <property type="evidence" value="ECO:0007669"/>
    <property type="project" value="UniProtKB-KW"/>
</dbReference>
<dbReference type="InterPro" id="IPR050350">
    <property type="entry name" value="Compl-Cell_Adhes-Reg"/>
</dbReference>
<reference evidence="12" key="3">
    <citation type="submission" date="2025-09" db="UniProtKB">
        <authorList>
            <consortium name="Ensembl"/>
        </authorList>
    </citation>
    <scope>IDENTIFICATION</scope>
    <source>
        <strain evidence="12">Thoroughbred</strain>
    </source>
</reference>
<feature type="domain" description="Sushi" evidence="11">
    <location>
        <begin position="415"/>
        <end position="482"/>
    </location>
</feature>
<keyword evidence="5" id="KW-0391">Immunity</keyword>
<dbReference type="FunFam" id="2.10.70.10:FF:000090">
    <property type="entry name" value="Complement component 4 binding protein beta"/>
    <property type="match status" value="1"/>
</dbReference>
<dbReference type="PANTHER" id="PTHR19325">
    <property type="entry name" value="COMPLEMENT COMPONENT-RELATED SUSHI DOMAIN-CONTAINING"/>
    <property type="match status" value="1"/>
</dbReference>
<dbReference type="CDD" id="cd00033">
    <property type="entry name" value="CCP"/>
    <property type="match status" value="9"/>
</dbReference>
<dbReference type="GeneTree" id="ENSGT00940000154640"/>
<dbReference type="SUPFAM" id="SSF57535">
    <property type="entry name" value="Complement control module/SCR domain"/>
    <property type="match status" value="10"/>
</dbReference>
<dbReference type="Bgee" id="ENSECAG00000013486">
    <property type="expression patterns" value="Expressed in liver and 20 other cell types or tissues"/>
</dbReference>
<sequence length="714" mass="80211">MFFRFVCYLVVVWLIPASDAGHCPDPVLVNGEFSSLGPVHVNDKITFKCNEDYILKGSNWSQCLEDHTWMPPFPICKSRHCGHPGYPAHGCFKGEDFTSGSTITYYCQENRRMWEKHQAMHPPRAPNGTLHRKWKTAAWPFSRLWRLSDPTLFQVTLVIALLATVLGDCGPPPNLLFASPINELNETDFEAGTILKYNCRPGYSKTSSKNSLTCQHGGVWKYTPFCTKKRCRNPGELHNGQISKTDLSFGSRIEFSCSDGYILIGSTTSYCDIQDKGVDWSDPLPVCVIAKCEAPPTISNGKHSGGDEDIYTYGSSVTYSCDPHFSMIGKASISCTVENKTIGVWSPSPPTCKHVVCHKPQVPNGIFVSGFGPLYTYKDAIVLDCKKGYVLTGSSLIHCEADNNWDPPPPVCELNGCTNLPDIPNAFWERYRYQRPTKEDVYNVGTVLKYHCLTGYKPASDKPTAVICQEDFRWTPYTECEEVCCPVPELKNGEIFSQRRRASTSSCVYSSGEKITYSCFKKKEFSATCQKDGTWHPKTPVCDDCIFPATIDHGHYKEVNGFWTNEVLYECDEGYSLVGQARLSCNSSGWSSPAPQCKALCPKPQIEHGRLSVVKDQYITPENVTIQCDPHYRLVGLQSITCSENSTWYPEVPMCEWEIAEGCEQVLAGRKIMQCLPKPEDVRTALELYKLSLEIKQLEKKLEKEEKCTPEVQE</sequence>
<dbReference type="PaxDb" id="9796-ENSECAP00000039267"/>
<dbReference type="Gene3D" id="2.10.70.10">
    <property type="entry name" value="Complement Module, domain 1"/>
    <property type="match status" value="9"/>
</dbReference>
<keyword evidence="4" id="KW-0677">Repeat</keyword>
<dbReference type="Ensembl" id="ENSECAT00000031802.2">
    <property type="protein sequence ID" value="ENSECAP00000039267.1"/>
    <property type="gene ID" value="ENSECAG00000013486.4"/>
</dbReference>
<dbReference type="Proteomes" id="UP000002281">
    <property type="component" value="Chromosome 5"/>
</dbReference>
<keyword evidence="2 9" id="KW-0768">Sushi</keyword>
<evidence type="ECO:0000256" key="5">
    <source>
        <dbReference type="ARBA" id="ARBA00022859"/>
    </source>
</evidence>
<dbReference type="InterPro" id="IPR000436">
    <property type="entry name" value="Sushi_SCR_CCP_dom"/>
</dbReference>
<dbReference type="FunFam" id="2.10.70.10:FF:000014">
    <property type="entry name" value="Membrane cofactor protein"/>
    <property type="match status" value="2"/>
</dbReference>